<evidence type="ECO:0000313" key="2">
    <source>
        <dbReference type="EMBL" id="MBH0779310.1"/>
    </source>
</evidence>
<gene>
    <name evidence="2" type="ORF">IT779_23860</name>
</gene>
<dbReference type="AlphaFoldDB" id="A0A931IFA5"/>
<dbReference type="EMBL" id="JADMLG010000010">
    <property type="protein sequence ID" value="MBH0779310.1"/>
    <property type="molecule type" value="Genomic_DNA"/>
</dbReference>
<accession>A0A931IFA5</accession>
<feature type="compositionally biased region" description="Basic and acidic residues" evidence="1">
    <location>
        <begin position="33"/>
        <end position="42"/>
    </location>
</feature>
<protein>
    <submittedName>
        <fullName evidence="2">Uncharacterized protein</fullName>
    </submittedName>
</protein>
<sequence>MGNSEDDERARLALKNAVLVADDDELRSELIETRAAIEERPEVGFSPESGDSFDGPARRGLRGRATAGSPPRRSSYAPEGRC</sequence>
<name>A0A931IFA5_9NOCA</name>
<reference evidence="2" key="1">
    <citation type="submission" date="2020-11" db="EMBL/GenBank/DDBJ databases">
        <title>Nocardia NEAU-351.nov., a novel actinomycete isolated from the cow dung.</title>
        <authorList>
            <person name="Zhang X."/>
        </authorList>
    </citation>
    <scope>NUCLEOTIDE SEQUENCE</scope>
    <source>
        <strain evidence="2">NEAU-351</strain>
    </source>
</reference>
<organism evidence="2 3">
    <name type="scientific">Nocardia bovistercoris</name>
    <dbReference type="NCBI Taxonomy" id="2785916"/>
    <lineage>
        <taxon>Bacteria</taxon>
        <taxon>Bacillati</taxon>
        <taxon>Actinomycetota</taxon>
        <taxon>Actinomycetes</taxon>
        <taxon>Mycobacteriales</taxon>
        <taxon>Nocardiaceae</taxon>
        <taxon>Nocardia</taxon>
    </lineage>
</organism>
<keyword evidence="3" id="KW-1185">Reference proteome</keyword>
<dbReference type="RefSeq" id="WP_196151622.1">
    <property type="nucleotide sequence ID" value="NZ_JADMLG010000010.1"/>
</dbReference>
<proteinExistence type="predicted"/>
<feature type="region of interest" description="Disordered" evidence="1">
    <location>
        <begin position="33"/>
        <end position="82"/>
    </location>
</feature>
<dbReference type="Proteomes" id="UP000655751">
    <property type="component" value="Unassembled WGS sequence"/>
</dbReference>
<evidence type="ECO:0000313" key="3">
    <source>
        <dbReference type="Proteomes" id="UP000655751"/>
    </source>
</evidence>
<evidence type="ECO:0000256" key="1">
    <source>
        <dbReference type="SAM" id="MobiDB-lite"/>
    </source>
</evidence>
<comment type="caution">
    <text evidence="2">The sequence shown here is derived from an EMBL/GenBank/DDBJ whole genome shotgun (WGS) entry which is preliminary data.</text>
</comment>